<dbReference type="PANTHER" id="PTHR14362">
    <property type="entry name" value="COILED-COIL DOMAIN-CONTAINING PROTEIN 81"/>
    <property type="match status" value="1"/>
</dbReference>
<proteinExistence type="predicted"/>
<feature type="compositionally biased region" description="Polar residues" evidence="1">
    <location>
        <begin position="193"/>
        <end position="208"/>
    </location>
</feature>
<dbReference type="InterPro" id="IPR028034">
    <property type="entry name" value="HU-CCDC81"/>
</dbReference>
<dbReference type="Pfam" id="PF14908">
    <property type="entry name" value="HU-CCDC81_euk_1"/>
    <property type="match status" value="1"/>
</dbReference>
<accession>A0ABD0L569</accession>
<comment type="caution">
    <text evidence="4">The sequence shown here is derived from an EMBL/GenBank/DDBJ whole genome shotgun (WGS) entry which is preliminary data.</text>
</comment>
<evidence type="ECO:0000259" key="3">
    <source>
        <dbReference type="Pfam" id="PF18289"/>
    </source>
</evidence>
<dbReference type="Pfam" id="PF18289">
    <property type="entry name" value="HU-CCDC81_euk_2"/>
    <property type="match status" value="1"/>
</dbReference>
<evidence type="ECO:0000313" key="4">
    <source>
        <dbReference type="EMBL" id="KAK7494555.1"/>
    </source>
</evidence>
<feature type="region of interest" description="Disordered" evidence="1">
    <location>
        <begin position="361"/>
        <end position="430"/>
    </location>
</feature>
<feature type="domain" description="CCDC81 HU" evidence="2">
    <location>
        <begin position="7"/>
        <end position="92"/>
    </location>
</feature>
<feature type="compositionally biased region" description="Basic and acidic residues" evidence="1">
    <location>
        <begin position="406"/>
        <end position="420"/>
    </location>
</feature>
<evidence type="ECO:0000256" key="1">
    <source>
        <dbReference type="SAM" id="MobiDB-lite"/>
    </source>
</evidence>
<name>A0ABD0L569_9CAEN</name>
<sequence>MSESLQKILADAKAGKYSTIQALSEDDVASVWESVSSYIEKQMTQQRGVQIPNFGTFALSQKRLEVGQNKFVLLQRPVFNISEKFAQNHGLQFTKYTVPGHIPTPSLNFAALSFETPFDRDTVDNCVREIISSVSRAVAGRRNVELAFAGIGRLQIRDSRVKMRFYKEFVNQMDGTGNLLESMQNRAGTVDSVMSNRPFSRPGTSNTLVLPRIQPGNTTSNNALPPLAEQDENPAPMPSPAPGEGGTAEDIVKHIPDKPEGPEPPVLQEEMEQHIATDAIRTDAFGEQEVGDTNTQLAAENVLTEEQMNQEPVDVYMPKGVMEDIHAERKAQQVQQSRAPSRMAMPLAKASGISLLDDLVPSNATPKLSPVPPPDHQFSQAELPPGLSKPLKPPTPPRLAPLHRSRSAEDMTGEKPKDKPLTPPGTSCGHPQAGQELCYLCHQRSRRNVPVSFTEERRRREEEEDRLLQQYQTMKDAEDILKEQERHISRRHDLQKISAFNLGVAEAVTVKKKAKDTEPQRSYIFQRRPLTPPRFPKQEAYLRDLVTQVEVKDNSAAKKKADEEFLERLEQVQLAEDLAAQREQYIRDKYESVETYKRALDTQLRYKPVPLPPREPDTEVFGKNDTTNEKLAERRRRAQQLFQEQQELVGQRKREAILQRLAEQERDQAVLHRTKAELCDDRAFRYKARYENRRRLEDNWMKAAETKRARDLEERLLGLESGQLLHEQCDRYNRCKQCKRRLNNCGETNIWTESRYIPGSRIIV</sequence>
<keyword evidence="5" id="KW-1185">Reference proteome</keyword>
<evidence type="ECO:0000259" key="2">
    <source>
        <dbReference type="Pfam" id="PF14908"/>
    </source>
</evidence>
<dbReference type="InterPro" id="IPR026295">
    <property type="entry name" value="CCD81"/>
</dbReference>
<dbReference type="AlphaFoldDB" id="A0ABD0L569"/>
<feature type="region of interest" description="Disordered" evidence="1">
    <location>
        <begin position="193"/>
        <end position="251"/>
    </location>
</feature>
<evidence type="ECO:0008006" key="6">
    <source>
        <dbReference type="Google" id="ProtNLM"/>
    </source>
</evidence>
<protein>
    <recommendedName>
        <fullName evidence="6">CCDC81 HU domain-containing protein</fullName>
    </recommendedName>
</protein>
<dbReference type="EMBL" id="JACVVK020000082">
    <property type="protein sequence ID" value="KAK7494555.1"/>
    <property type="molecule type" value="Genomic_DNA"/>
</dbReference>
<gene>
    <name evidence="4" type="ORF">BaRGS_00014208</name>
</gene>
<dbReference type="Proteomes" id="UP001519460">
    <property type="component" value="Unassembled WGS sequence"/>
</dbReference>
<dbReference type="PANTHER" id="PTHR14362:SF2">
    <property type="entry name" value="COILED-COIL DOMAIN-CONTAINING PROTEIN 81"/>
    <property type="match status" value="1"/>
</dbReference>
<evidence type="ECO:0000313" key="5">
    <source>
        <dbReference type="Proteomes" id="UP001519460"/>
    </source>
</evidence>
<dbReference type="InterPro" id="IPR040673">
    <property type="entry name" value="CCDC81_HU_dom_2"/>
</dbReference>
<organism evidence="4 5">
    <name type="scientific">Batillaria attramentaria</name>
    <dbReference type="NCBI Taxonomy" id="370345"/>
    <lineage>
        <taxon>Eukaryota</taxon>
        <taxon>Metazoa</taxon>
        <taxon>Spiralia</taxon>
        <taxon>Lophotrochozoa</taxon>
        <taxon>Mollusca</taxon>
        <taxon>Gastropoda</taxon>
        <taxon>Caenogastropoda</taxon>
        <taxon>Sorbeoconcha</taxon>
        <taxon>Cerithioidea</taxon>
        <taxon>Batillariidae</taxon>
        <taxon>Batillaria</taxon>
    </lineage>
</organism>
<feature type="domain" description="CCDC81 HU" evidence="3">
    <location>
        <begin position="105"/>
        <end position="177"/>
    </location>
</feature>
<reference evidence="4 5" key="1">
    <citation type="journal article" date="2023" name="Sci. Data">
        <title>Genome assembly of the Korean intertidal mud-creeper Batillaria attramentaria.</title>
        <authorList>
            <person name="Patra A.K."/>
            <person name="Ho P.T."/>
            <person name="Jun S."/>
            <person name="Lee S.J."/>
            <person name="Kim Y."/>
            <person name="Won Y.J."/>
        </authorList>
    </citation>
    <scope>NUCLEOTIDE SEQUENCE [LARGE SCALE GENOMIC DNA]</scope>
    <source>
        <strain evidence="4">Wonlab-2016</strain>
    </source>
</reference>